<keyword evidence="1" id="KW-1133">Transmembrane helix</keyword>
<evidence type="ECO:0000313" key="4">
    <source>
        <dbReference type="Proteomes" id="UP000460272"/>
    </source>
</evidence>
<feature type="transmembrane region" description="Helical" evidence="1">
    <location>
        <begin position="110"/>
        <end position="128"/>
    </location>
</feature>
<proteinExistence type="predicted"/>
<comment type="caution">
    <text evidence="3">The sequence shown here is derived from an EMBL/GenBank/DDBJ whole genome shotgun (WGS) entry which is preliminary data.</text>
</comment>
<keyword evidence="1" id="KW-0812">Transmembrane</keyword>
<organism evidence="3 4">
    <name type="scientific">Trebonia kvetii</name>
    <dbReference type="NCBI Taxonomy" id="2480626"/>
    <lineage>
        <taxon>Bacteria</taxon>
        <taxon>Bacillati</taxon>
        <taxon>Actinomycetota</taxon>
        <taxon>Actinomycetes</taxon>
        <taxon>Streptosporangiales</taxon>
        <taxon>Treboniaceae</taxon>
        <taxon>Trebonia</taxon>
    </lineage>
</organism>
<protein>
    <submittedName>
        <fullName evidence="3">DUF1707 domain-containing protein</fullName>
    </submittedName>
</protein>
<evidence type="ECO:0000259" key="2">
    <source>
        <dbReference type="Pfam" id="PF08044"/>
    </source>
</evidence>
<keyword evidence="4" id="KW-1185">Reference proteome</keyword>
<feature type="domain" description="DUF1707" evidence="2">
    <location>
        <begin position="30"/>
        <end position="82"/>
    </location>
</feature>
<dbReference type="Pfam" id="PF08044">
    <property type="entry name" value="DUF1707"/>
    <property type="match status" value="1"/>
</dbReference>
<sequence>MSKRNRRAIVMSPSTTQQWSRRIRYSDQHMRVSDAERSAVAEELGRHYADGRLDQAEFDERVGRTMAAKTRGDLAGLFDDLPDTDSTAEAGPAATGAPSAPYRTRRRRGIMRPLIVLALALICANVAWHAFTSVFFFQPLIWLVLFVGIILVLTRGSHRHDR</sequence>
<dbReference type="OrthoDB" id="4416950at2"/>
<dbReference type="EMBL" id="RPFW01000003">
    <property type="protein sequence ID" value="TVZ03996.1"/>
    <property type="molecule type" value="Genomic_DNA"/>
</dbReference>
<evidence type="ECO:0000256" key="1">
    <source>
        <dbReference type="SAM" id="Phobius"/>
    </source>
</evidence>
<dbReference type="PANTHER" id="PTHR40763">
    <property type="entry name" value="MEMBRANE PROTEIN-RELATED"/>
    <property type="match status" value="1"/>
</dbReference>
<reference evidence="3 4" key="1">
    <citation type="submission" date="2018-11" db="EMBL/GenBank/DDBJ databases">
        <title>Trebonia kvetii gen.nov., sp.nov., a novel acidophilic actinobacterium, and proposal of the new actinobacterial family Treboniaceae fam. nov.</title>
        <authorList>
            <person name="Rapoport D."/>
            <person name="Sagova-Mareckova M."/>
            <person name="Sedlacek I."/>
            <person name="Provaznik J."/>
            <person name="Kralova S."/>
            <person name="Pavlinic D."/>
            <person name="Benes V."/>
            <person name="Kopecky J."/>
        </authorList>
    </citation>
    <scope>NUCLEOTIDE SEQUENCE [LARGE SCALE GENOMIC DNA]</scope>
    <source>
        <strain evidence="3 4">15Tr583</strain>
    </source>
</reference>
<dbReference type="Proteomes" id="UP000460272">
    <property type="component" value="Unassembled WGS sequence"/>
</dbReference>
<feature type="transmembrane region" description="Helical" evidence="1">
    <location>
        <begin position="134"/>
        <end position="153"/>
    </location>
</feature>
<gene>
    <name evidence="3" type="ORF">EAS64_16370</name>
</gene>
<dbReference type="InterPro" id="IPR012551">
    <property type="entry name" value="DUF1707_SHOCT-like"/>
</dbReference>
<keyword evidence="1" id="KW-0472">Membrane</keyword>
<dbReference type="PANTHER" id="PTHR40763:SF4">
    <property type="entry name" value="DUF1707 DOMAIN-CONTAINING PROTEIN"/>
    <property type="match status" value="1"/>
</dbReference>
<name>A0A6P2C0I3_9ACTN</name>
<dbReference type="AlphaFoldDB" id="A0A6P2C0I3"/>
<accession>A0A6P2C0I3</accession>
<evidence type="ECO:0000313" key="3">
    <source>
        <dbReference type="EMBL" id="TVZ03996.1"/>
    </source>
</evidence>